<dbReference type="InterPro" id="IPR001129">
    <property type="entry name" value="Membr-assoc_MAPEG"/>
</dbReference>
<accession>Q0AQG8</accession>
<reference evidence="6 7" key="1">
    <citation type="submission" date="2006-08" db="EMBL/GenBank/DDBJ databases">
        <title>Complete sequence of Maricaulis maris MCS10.</title>
        <authorList>
            <consortium name="US DOE Joint Genome Institute"/>
            <person name="Copeland A."/>
            <person name="Lucas S."/>
            <person name="Lapidus A."/>
            <person name="Barry K."/>
            <person name="Detter J.C."/>
            <person name="Glavina del Rio T."/>
            <person name="Hammon N."/>
            <person name="Israni S."/>
            <person name="Dalin E."/>
            <person name="Tice H."/>
            <person name="Pitluck S."/>
            <person name="Saunders E."/>
            <person name="Brettin T."/>
            <person name="Bruce D."/>
            <person name="Han C."/>
            <person name="Tapia R."/>
            <person name="Gilna P."/>
            <person name="Schmutz J."/>
            <person name="Larimer F."/>
            <person name="Land M."/>
            <person name="Hauser L."/>
            <person name="Kyrpides N."/>
            <person name="Mikhailova N."/>
            <person name="Viollier P."/>
            <person name="Stephens C."/>
            <person name="Richardson P."/>
        </authorList>
    </citation>
    <scope>NUCLEOTIDE SEQUENCE [LARGE SCALE GENOMIC DNA]</scope>
    <source>
        <strain evidence="6 7">MCS10</strain>
    </source>
</reference>
<organism evidence="6 7">
    <name type="scientific">Maricaulis maris (strain MCS10)</name>
    <name type="common">Caulobacter maris</name>
    <dbReference type="NCBI Taxonomy" id="394221"/>
    <lineage>
        <taxon>Bacteria</taxon>
        <taxon>Pseudomonadati</taxon>
        <taxon>Pseudomonadota</taxon>
        <taxon>Alphaproteobacteria</taxon>
        <taxon>Maricaulales</taxon>
        <taxon>Maricaulaceae</taxon>
        <taxon>Maricaulis</taxon>
    </lineage>
</organism>
<evidence type="ECO:0000313" key="7">
    <source>
        <dbReference type="Proteomes" id="UP000001964"/>
    </source>
</evidence>
<evidence type="ECO:0000256" key="5">
    <source>
        <dbReference type="SAM" id="Phobius"/>
    </source>
</evidence>
<evidence type="ECO:0000256" key="1">
    <source>
        <dbReference type="ARBA" id="ARBA00004370"/>
    </source>
</evidence>
<protein>
    <recommendedName>
        <fullName evidence="8">MAPEG family protein</fullName>
    </recommendedName>
</protein>
<evidence type="ECO:0000256" key="3">
    <source>
        <dbReference type="ARBA" id="ARBA00022989"/>
    </source>
</evidence>
<keyword evidence="4 5" id="KW-0472">Membrane</keyword>
<dbReference type="EMBL" id="CP000449">
    <property type="protein sequence ID" value="ABI65469.1"/>
    <property type="molecule type" value="Genomic_DNA"/>
</dbReference>
<evidence type="ECO:0000256" key="2">
    <source>
        <dbReference type="ARBA" id="ARBA00022692"/>
    </source>
</evidence>
<dbReference type="Pfam" id="PF01124">
    <property type="entry name" value="MAPEG"/>
    <property type="match status" value="1"/>
</dbReference>
<comment type="subcellular location">
    <subcellularLocation>
        <location evidence="1">Membrane</location>
    </subcellularLocation>
</comment>
<feature type="transmembrane region" description="Helical" evidence="5">
    <location>
        <begin position="67"/>
        <end position="92"/>
    </location>
</feature>
<feature type="transmembrane region" description="Helical" evidence="5">
    <location>
        <begin position="6"/>
        <end position="26"/>
    </location>
</feature>
<feature type="transmembrane region" description="Helical" evidence="5">
    <location>
        <begin position="112"/>
        <end position="136"/>
    </location>
</feature>
<evidence type="ECO:0008006" key="8">
    <source>
        <dbReference type="Google" id="ProtNLM"/>
    </source>
</evidence>
<sequence length="138" mass="15207">MSDALIYPLLVQVALTFVLLFATAFLRTGSIAAGKVKPADIMLGQRAWPKQVQQVSNAFHNQLETPVLFFVGVILAVVTSVGGPVLLALSWTWVALRIVHAFIHATSNHLRWRFYCFAAGVFVLLAFWITLAIGIVTR</sequence>
<dbReference type="KEGG" id="mmr:Mmar10_1176"/>
<dbReference type="RefSeq" id="WP_011643116.1">
    <property type="nucleotide sequence ID" value="NC_008347.1"/>
</dbReference>
<evidence type="ECO:0000256" key="4">
    <source>
        <dbReference type="ARBA" id="ARBA00023136"/>
    </source>
</evidence>
<gene>
    <name evidence="6" type="ordered locus">Mmar10_1176</name>
</gene>
<dbReference type="AlphaFoldDB" id="Q0AQG8"/>
<dbReference type="GO" id="GO:0016020">
    <property type="term" value="C:membrane"/>
    <property type="evidence" value="ECO:0007669"/>
    <property type="project" value="UniProtKB-SubCell"/>
</dbReference>
<proteinExistence type="predicted"/>
<keyword evidence="7" id="KW-1185">Reference proteome</keyword>
<keyword evidence="2 5" id="KW-0812">Transmembrane</keyword>
<dbReference type="SUPFAM" id="SSF161084">
    <property type="entry name" value="MAPEG domain-like"/>
    <property type="match status" value="1"/>
</dbReference>
<dbReference type="eggNOG" id="COG5331">
    <property type="taxonomic scope" value="Bacteria"/>
</dbReference>
<dbReference type="OrthoDB" id="5516290at2"/>
<name>Q0AQG8_MARMM</name>
<dbReference type="STRING" id="394221.Mmar10_1176"/>
<dbReference type="Gene3D" id="1.20.120.550">
    <property type="entry name" value="Membrane associated eicosanoid/glutathione metabolism-like domain"/>
    <property type="match status" value="1"/>
</dbReference>
<dbReference type="Proteomes" id="UP000001964">
    <property type="component" value="Chromosome"/>
</dbReference>
<evidence type="ECO:0000313" key="6">
    <source>
        <dbReference type="EMBL" id="ABI65469.1"/>
    </source>
</evidence>
<keyword evidence="3 5" id="KW-1133">Transmembrane helix</keyword>
<dbReference type="HOGENOM" id="CLU_129387_1_0_5"/>
<dbReference type="InterPro" id="IPR023352">
    <property type="entry name" value="MAPEG-like_dom_sf"/>
</dbReference>